<dbReference type="Proteomes" id="UP001153334">
    <property type="component" value="Unassembled WGS sequence"/>
</dbReference>
<comment type="caution">
    <text evidence="1">The sequence shown here is derived from an EMBL/GenBank/DDBJ whole genome shotgun (WGS) entry which is preliminary data.</text>
</comment>
<protein>
    <submittedName>
        <fullName evidence="1">Uncharacterized protein</fullName>
    </submittedName>
</protein>
<gene>
    <name evidence="1" type="ORF">ONZ43_g6726</name>
</gene>
<reference evidence="1" key="1">
    <citation type="submission" date="2022-11" db="EMBL/GenBank/DDBJ databases">
        <title>Genome Sequence of Nemania bipapillata.</title>
        <authorList>
            <person name="Buettner E."/>
        </authorList>
    </citation>
    <scope>NUCLEOTIDE SEQUENCE</scope>
    <source>
        <strain evidence="1">CP14</strain>
    </source>
</reference>
<evidence type="ECO:0000313" key="1">
    <source>
        <dbReference type="EMBL" id="KAJ8107466.1"/>
    </source>
</evidence>
<accession>A0ACC2HWH6</accession>
<proteinExistence type="predicted"/>
<evidence type="ECO:0000313" key="2">
    <source>
        <dbReference type="Proteomes" id="UP001153334"/>
    </source>
</evidence>
<dbReference type="EMBL" id="JAPESX010002521">
    <property type="protein sequence ID" value="KAJ8107466.1"/>
    <property type="molecule type" value="Genomic_DNA"/>
</dbReference>
<name>A0ACC2HWH6_9PEZI</name>
<keyword evidence="2" id="KW-1185">Reference proteome</keyword>
<organism evidence="1 2">
    <name type="scientific">Nemania bipapillata</name>
    <dbReference type="NCBI Taxonomy" id="110536"/>
    <lineage>
        <taxon>Eukaryota</taxon>
        <taxon>Fungi</taxon>
        <taxon>Dikarya</taxon>
        <taxon>Ascomycota</taxon>
        <taxon>Pezizomycotina</taxon>
        <taxon>Sordariomycetes</taxon>
        <taxon>Xylariomycetidae</taxon>
        <taxon>Xylariales</taxon>
        <taxon>Xylariaceae</taxon>
        <taxon>Nemania</taxon>
    </lineage>
</organism>
<sequence length="93" mass="10013">MFNMESPSGLRLALLLSSLLFPSLASAAVLDNRDPVPAGYASPPYYPAPYGGWDSEWSAAYTKAVAMVSRMTVAEKVNITAGTGMYMGMWNDN</sequence>